<name>A0A511BSX9_9PROT</name>
<dbReference type="RefSeq" id="WP_147094269.1">
    <property type="nucleotide sequence ID" value="NZ_BJVC01000006.1"/>
</dbReference>
<dbReference type="PANTHER" id="PTHR30250">
    <property type="entry name" value="PST FAMILY PREDICTED COLANIC ACID TRANSPORTER"/>
    <property type="match status" value="1"/>
</dbReference>
<dbReference type="GO" id="GO:0005886">
    <property type="term" value="C:plasma membrane"/>
    <property type="evidence" value="ECO:0007669"/>
    <property type="project" value="UniProtKB-SubCell"/>
</dbReference>
<feature type="transmembrane region" description="Helical" evidence="6">
    <location>
        <begin position="140"/>
        <end position="161"/>
    </location>
</feature>
<evidence type="ECO:0000256" key="6">
    <source>
        <dbReference type="SAM" id="Phobius"/>
    </source>
</evidence>
<evidence type="ECO:0000256" key="3">
    <source>
        <dbReference type="ARBA" id="ARBA00022692"/>
    </source>
</evidence>
<feature type="transmembrane region" description="Helical" evidence="6">
    <location>
        <begin position="194"/>
        <end position="218"/>
    </location>
</feature>
<dbReference type="PANTHER" id="PTHR30250:SF31">
    <property type="entry name" value="INNER MEMBRANE PROTEIN YGHQ"/>
    <property type="match status" value="1"/>
</dbReference>
<gene>
    <name evidence="7" type="ORF">SSA02_23750</name>
</gene>
<evidence type="ECO:0000256" key="1">
    <source>
        <dbReference type="ARBA" id="ARBA00004651"/>
    </source>
</evidence>
<dbReference type="Proteomes" id="UP000321405">
    <property type="component" value="Unassembled WGS sequence"/>
</dbReference>
<organism evidence="7 8">
    <name type="scientific">Swaminathania salitolerans</name>
    <dbReference type="NCBI Taxonomy" id="182838"/>
    <lineage>
        <taxon>Bacteria</taxon>
        <taxon>Pseudomonadati</taxon>
        <taxon>Pseudomonadota</taxon>
        <taxon>Alphaproteobacteria</taxon>
        <taxon>Acetobacterales</taxon>
        <taxon>Acetobacteraceae</taxon>
        <taxon>Swaminathania</taxon>
    </lineage>
</organism>
<comment type="subcellular location">
    <subcellularLocation>
        <location evidence="1">Cell membrane</location>
        <topology evidence="1">Multi-pass membrane protein</topology>
    </subcellularLocation>
</comment>
<reference evidence="7 8" key="1">
    <citation type="submission" date="2019-07" db="EMBL/GenBank/DDBJ databases">
        <title>Whole genome shotgun sequence of Swaminathania salitolerans NBRC 104436.</title>
        <authorList>
            <person name="Hosoyama A."/>
            <person name="Uohara A."/>
            <person name="Ohji S."/>
            <person name="Ichikawa N."/>
        </authorList>
    </citation>
    <scope>NUCLEOTIDE SEQUENCE [LARGE SCALE GENOMIC DNA]</scope>
    <source>
        <strain evidence="7 8">NBRC 104436</strain>
    </source>
</reference>
<feature type="transmembrane region" description="Helical" evidence="6">
    <location>
        <begin position="322"/>
        <end position="345"/>
    </location>
</feature>
<keyword evidence="3 6" id="KW-0812">Transmembrane</keyword>
<keyword evidence="4 6" id="KW-1133">Transmembrane helix</keyword>
<keyword evidence="2" id="KW-1003">Cell membrane</keyword>
<dbReference type="EMBL" id="BJVC01000006">
    <property type="protein sequence ID" value="GEL03212.1"/>
    <property type="molecule type" value="Genomic_DNA"/>
</dbReference>
<evidence type="ECO:0000256" key="2">
    <source>
        <dbReference type="ARBA" id="ARBA00022475"/>
    </source>
</evidence>
<dbReference type="OrthoDB" id="493991at2"/>
<accession>A0A511BSX9</accession>
<keyword evidence="8" id="KW-1185">Reference proteome</keyword>
<protein>
    <submittedName>
        <fullName evidence="7">Teichoic acid transporter</fullName>
    </submittedName>
</protein>
<sequence length="457" mass="49285">MSMTPGRENRDHNGSALHRIASNTGFLVCSRILNALFSFAYVAWAVHALGIGPFGILLLVTAFVTLVSDMSHLQSWQALLHFGAAPFACGDRPVFRSILALCIRADLLSALTGCLAGIAIVFVTGTAIMGWSDAVRLDGMWMMATVLVMNTGWSVGLIRLCNRFGLAALFDFAATCTRTAGYLVGYLLHLSLGYFLFAWFLHQLVLFVLTTGCGLVLYRRAMGPILPLFRAVLAERGIAGFWGFTLRVSSNQILDAIFRQGGTLVIGAILGVREVAIYRVTKQICDGLAKPAQMMIPSLYPEFVRFRDNRDWTMLRHVIRRLALIIGGFSCLAVLVAVFGGRTIVSLMLHQTYPGELAIILLMVGSALMEICIVPLETLLTVLGRLASVLRYRMLTIAGYFPVLGGLLMTCGITGAALASLLCSAFILIACLGLVPRWIGTGGPVPDPGDPSPGGHG</sequence>
<feature type="transmembrane region" description="Helical" evidence="6">
    <location>
        <begin position="107"/>
        <end position="128"/>
    </location>
</feature>
<evidence type="ECO:0000256" key="5">
    <source>
        <dbReference type="ARBA" id="ARBA00023136"/>
    </source>
</evidence>
<feature type="transmembrane region" description="Helical" evidence="6">
    <location>
        <begin position="392"/>
        <end position="410"/>
    </location>
</feature>
<feature type="transmembrane region" description="Helical" evidence="6">
    <location>
        <begin position="48"/>
        <end position="67"/>
    </location>
</feature>
<proteinExistence type="predicted"/>
<evidence type="ECO:0000313" key="8">
    <source>
        <dbReference type="Proteomes" id="UP000321405"/>
    </source>
</evidence>
<feature type="transmembrane region" description="Helical" evidence="6">
    <location>
        <begin position="168"/>
        <end position="188"/>
    </location>
</feature>
<dbReference type="InterPro" id="IPR050833">
    <property type="entry name" value="Poly_Biosynth_Transport"/>
</dbReference>
<comment type="caution">
    <text evidence="7">The sequence shown here is derived from an EMBL/GenBank/DDBJ whole genome shotgun (WGS) entry which is preliminary data.</text>
</comment>
<dbReference type="AlphaFoldDB" id="A0A511BSX9"/>
<feature type="transmembrane region" description="Helical" evidence="6">
    <location>
        <begin position="20"/>
        <end position="42"/>
    </location>
</feature>
<feature type="transmembrane region" description="Helical" evidence="6">
    <location>
        <begin position="416"/>
        <end position="435"/>
    </location>
</feature>
<feature type="transmembrane region" description="Helical" evidence="6">
    <location>
        <begin position="357"/>
        <end position="380"/>
    </location>
</feature>
<evidence type="ECO:0000256" key="4">
    <source>
        <dbReference type="ARBA" id="ARBA00022989"/>
    </source>
</evidence>
<evidence type="ECO:0000313" key="7">
    <source>
        <dbReference type="EMBL" id="GEL03212.1"/>
    </source>
</evidence>
<keyword evidence="5 6" id="KW-0472">Membrane</keyword>